<proteinExistence type="predicted"/>
<accession>A0A1I7IRB7</accession>
<evidence type="ECO:0000313" key="2">
    <source>
        <dbReference type="EMBL" id="SFU75458.1"/>
    </source>
</evidence>
<dbReference type="Pfam" id="PF01507">
    <property type="entry name" value="PAPS_reduct"/>
    <property type="match status" value="1"/>
</dbReference>
<dbReference type="InterPro" id="IPR050128">
    <property type="entry name" value="Sulfate_adenylyltrnsfr_sub2"/>
</dbReference>
<dbReference type="GO" id="GO:0003824">
    <property type="term" value="F:catalytic activity"/>
    <property type="evidence" value="ECO:0007669"/>
    <property type="project" value="InterPro"/>
</dbReference>
<dbReference type="InterPro" id="IPR014729">
    <property type="entry name" value="Rossmann-like_a/b/a_fold"/>
</dbReference>
<protein>
    <submittedName>
        <fullName evidence="2">DNA sulfur modification protein DndC</fullName>
    </submittedName>
</protein>
<dbReference type="SUPFAM" id="SSF52402">
    <property type="entry name" value="Adenine nucleotide alpha hydrolases-like"/>
    <property type="match status" value="1"/>
</dbReference>
<name>A0A1I7IRB7_9FLAO</name>
<gene>
    <name evidence="2" type="ORF">SAMN05216480_12012</name>
</gene>
<organism evidence="2 3">
    <name type="scientific">Pustulibacterium marinum</name>
    <dbReference type="NCBI Taxonomy" id="1224947"/>
    <lineage>
        <taxon>Bacteria</taxon>
        <taxon>Pseudomonadati</taxon>
        <taxon>Bacteroidota</taxon>
        <taxon>Flavobacteriia</taxon>
        <taxon>Flavobacteriales</taxon>
        <taxon>Flavobacteriaceae</taxon>
        <taxon>Pustulibacterium</taxon>
    </lineage>
</organism>
<dbReference type="OrthoDB" id="9774475at2"/>
<dbReference type="NCBIfam" id="TIGR03183">
    <property type="entry name" value="DNA_S_dndC"/>
    <property type="match status" value="1"/>
</dbReference>
<dbReference type="InterPro" id="IPR017598">
    <property type="entry name" value="SulphurTrfase_DndC"/>
</dbReference>
<dbReference type="Gene3D" id="3.40.50.620">
    <property type="entry name" value="HUPs"/>
    <property type="match status" value="1"/>
</dbReference>
<evidence type="ECO:0000259" key="1">
    <source>
        <dbReference type="Pfam" id="PF01507"/>
    </source>
</evidence>
<dbReference type="InterPro" id="IPR002500">
    <property type="entry name" value="PAPS_reduct_dom"/>
</dbReference>
<feature type="domain" description="Phosphoadenosine phosphosulphate reductase" evidence="1">
    <location>
        <begin position="27"/>
        <end position="252"/>
    </location>
</feature>
<sequence>MSLDISHLENEIIDQFLLDDSKRPWIIGFSGGKDSTMLLQIVWRSLLRIDPFLRQTRRIYIVCNDTMVENPRIVKFINSTLNKIQKAAVDYELPITVHQTMPQLEDSFWVKLIGLGYPAPNKFYRWCTERLKINPTTKFIKDKISESGEVIILLGTRSAESSNRAASIKKHAVKGKRLRKHQLQNAFVFAPIKDVSTNELWQYLNQVSPPWGGTNKELITLYRNANAGDCPLVIDDTTPSCGNSRFGCWTCTVVNKDRSMEGLIDNGEEWMYPLMEIRNFLVLTRDNPEKYRQKERRNKTVSEHLWGPYTFETRAKILRRILTAQKEIQNAEGVELITHQELVLIQYYWYRDCFFKLRVSDIYNSIYNTSIDMSKQQEKFKQESDLLKTSCKNEEKDVELIQDLLALQKTKTLMIKKRGLQSDIESRLEQYLEVEKKK</sequence>
<dbReference type="STRING" id="1224947.SAMN05216480_12012"/>
<dbReference type="Proteomes" id="UP000199138">
    <property type="component" value="Unassembled WGS sequence"/>
</dbReference>
<dbReference type="EMBL" id="FPBK01000020">
    <property type="protein sequence ID" value="SFU75458.1"/>
    <property type="molecule type" value="Genomic_DNA"/>
</dbReference>
<dbReference type="RefSeq" id="WP_093026440.1">
    <property type="nucleotide sequence ID" value="NZ_FPBK01000020.1"/>
</dbReference>
<evidence type="ECO:0000313" key="3">
    <source>
        <dbReference type="Proteomes" id="UP000199138"/>
    </source>
</evidence>
<dbReference type="PANTHER" id="PTHR43196">
    <property type="entry name" value="SULFATE ADENYLYLTRANSFERASE SUBUNIT 2"/>
    <property type="match status" value="1"/>
</dbReference>
<dbReference type="AlphaFoldDB" id="A0A1I7IRB7"/>
<dbReference type="PANTHER" id="PTHR43196:SF2">
    <property type="entry name" value="PHOSPHOADENOSINE PHOSPHOSULFATE REDUCTASE"/>
    <property type="match status" value="1"/>
</dbReference>
<reference evidence="2 3" key="1">
    <citation type="submission" date="2016-10" db="EMBL/GenBank/DDBJ databases">
        <authorList>
            <person name="de Groot N.N."/>
        </authorList>
    </citation>
    <scope>NUCLEOTIDE SEQUENCE [LARGE SCALE GENOMIC DNA]</scope>
    <source>
        <strain evidence="2 3">CGMCC 1.12333</strain>
    </source>
</reference>
<keyword evidence="3" id="KW-1185">Reference proteome</keyword>